<name>A0AAV7LGD3_PLEWA</name>
<reference evidence="1" key="1">
    <citation type="journal article" date="2022" name="bioRxiv">
        <title>Sequencing and chromosome-scale assembly of the giantPleurodeles waltlgenome.</title>
        <authorList>
            <person name="Brown T."/>
            <person name="Elewa A."/>
            <person name="Iarovenko S."/>
            <person name="Subramanian E."/>
            <person name="Araus A.J."/>
            <person name="Petzold A."/>
            <person name="Susuki M."/>
            <person name="Suzuki K.-i.T."/>
            <person name="Hayashi T."/>
            <person name="Toyoda A."/>
            <person name="Oliveira C."/>
            <person name="Osipova E."/>
            <person name="Leigh N.D."/>
            <person name="Simon A."/>
            <person name="Yun M.H."/>
        </authorList>
    </citation>
    <scope>NUCLEOTIDE SEQUENCE</scope>
    <source>
        <strain evidence="1">20211129_DDA</strain>
        <tissue evidence="1">Liver</tissue>
    </source>
</reference>
<sequence length="177" mass="20632">MATMEDHVHTVLDKDQELLFLRSKLIDLENRSRRDNICLSGFPEHAEVQTPHSTVQSFLHSVLPKLNEKVFEPRLEFQRAHCLGPKRKDGTSKPRPIIACLLRHEQVRQLLSAARAHGPFKTDGYEVRITGDFSRETNERRKGFLALRPRMRQFEEKYGLFEPARLWITKNGVAKKF</sequence>
<evidence type="ECO:0008006" key="3">
    <source>
        <dbReference type="Google" id="ProtNLM"/>
    </source>
</evidence>
<evidence type="ECO:0000313" key="1">
    <source>
        <dbReference type="EMBL" id="KAJ1090052.1"/>
    </source>
</evidence>
<dbReference type="AlphaFoldDB" id="A0AAV7LGD3"/>
<comment type="caution">
    <text evidence="1">The sequence shown here is derived from an EMBL/GenBank/DDBJ whole genome shotgun (WGS) entry which is preliminary data.</text>
</comment>
<dbReference type="InterPro" id="IPR004244">
    <property type="entry name" value="Transposase_22"/>
</dbReference>
<organism evidence="1 2">
    <name type="scientific">Pleurodeles waltl</name>
    <name type="common">Iberian ribbed newt</name>
    <dbReference type="NCBI Taxonomy" id="8319"/>
    <lineage>
        <taxon>Eukaryota</taxon>
        <taxon>Metazoa</taxon>
        <taxon>Chordata</taxon>
        <taxon>Craniata</taxon>
        <taxon>Vertebrata</taxon>
        <taxon>Euteleostomi</taxon>
        <taxon>Amphibia</taxon>
        <taxon>Batrachia</taxon>
        <taxon>Caudata</taxon>
        <taxon>Salamandroidea</taxon>
        <taxon>Salamandridae</taxon>
        <taxon>Pleurodelinae</taxon>
        <taxon>Pleurodeles</taxon>
    </lineage>
</organism>
<dbReference type="Proteomes" id="UP001066276">
    <property type="component" value="Chromosome 11"/>
</dbReference>
<gene>
    <name evidence="1" type="ORF">NDU88_003192</name>
</gene>
<dbReference type="PANTHER" id="PTHR11505">
    <property type="entry name" value="L1 TRANSPOSABLE ELEMENT-RELATED"/>
    <property type="match status" value="1"/>
</dbReference>
<protein>
    <recommendedName>
        <fullName evidence="3">L1 transposable element RRM domain-containing protein</fullName>
    </recommendedName>
</protein>
<accession>A0AAV7LGD3</accession>
<proteinExistence type="predicted"/>
<evidence type="ECO:0000313" key="2">
    <source>
        <dbReference type="Proteomes" id="UP001066276"/>
    </source>
</evidence>
<dbReference type="Gene3D" id="3.30.70.1820">
    <property type="entry name" value="L1 transposable element, RRM domain"/>
    <property type="match status" value="1"/>
</dbReference>
<dbReference type="EMBL" id="JANPWB010000015">
    <property type="protein sequence ID" value="KAJ1090052.1"/>
    <property type="molecule type" value="Genomic_DNA"/>
</dbReference>
<keyword evidence="2" id="KW-1185">Reference proteome</keyword>